<evidence type="ECO:0000313" key="1">
    <source>
        <dbReference type="EMBL" id="GGA84645.1"/>
    </source>
</evidence>
<dbReference type="Proteomes" id="UP000620596">
    <property type="component" value="Unassembled WGS sequence"/>
</dbReference>
<reference evidence="1" key="1">
    <citation type="journal article" date="2014" name="Int. J. Syst. Evol. Microbiol.">
        <title>Complete genome sequence of Corynebacterium casei LMG S-19264T (=DSM 44701T), isolated from a smear-ripened cheese.</title>
        <authorList>
            <consortium name="US DOE Joint Genome Institute (JGI-PGF)"/>
            <person name="Walter F."/>
            <person name="Albersmeier A."/>
            <person name="Kalinowski J."/>
            <person name="Ruckert C."/>
        </authorList>
    </citation>
    <scope>NUCLEOTIDE SEQUENCE</scope>
    <source>
        <strain evidence="1">CGMCC 1.15322</strain>
    </source>
</reference>
<dbReference type="EMBL" id="BMIG01000001">
    <property type="protein sequence ID" value="GGA84645.1"/>
    <property type="molecule type" value="Genomic_DNA"/>
</dbReference>
<proteinExistence type="predicted"/>
<accession>A0A916S5L0</accession>
<name>A0A916S5L0_9BURK</name>
<protein>
    <submittedName>
        <fullName evidence="1">Uncharacterized protein</fullName>
    </submittedName>
</protein>
<sequence length="106" mass="12101">MVINFFARRQTAAPDRLPLEQIRERLYAALLDCKDMGAQRVIYRINVAATPSELWLLRSDLYQCIARVHNQAEAARRTNNLLDAFDGWVPSNQLTPIPESVSESQT</sequence>
<dbReference type="AlphaFoldDB" id="A0A916S5L0"/>
<reference evidence="1" key="2">
    <citation type="submission" date="2020-09" db="EMBL/GenBank/DDBJ databases">
        <authorList>
            <person name="Sun Q."/>
            <person name="Zhou Y."/>
        </authorList>
    </citation>
    <scope>NUCLEOTIDE SEQUENCE</scope>
    <source>
        <strain evidence="1">CGMCC 1.15322</strain>
    </source>
</reference>
<keyword evidence="2" id="KW-1185">Reference proteome</keyword>
<gene>
    <name evidence="1" type="ORF">GCM10011496_01450</name>
</gene>
<comment type="caution">
    <text evidence="1">The sequence shown here is derived from an EMBL/GenBank/DDBJ whole genome shotgun (WGS) entry which is preliminary data.</text>
</comment>
<evidence type="ECO:0000313" key="2">
    <source>
        <dbReference type="Proteomes" id="UP000620596"/>
    </source>
</evidence>
<organism evidence="1 2">
    <name type="scientific">Polaromonas eurypsychrophila</name>
    <dbReference type="NCBI Taxonomy" id="1614635"/>
    <lineage>
        <taxon>Bacteria</taxon>
        <taxon>Pseudomonadati</taxon>
        <taxon>Pseudomonadota</taxon>
        <taxon>Betaproteobacteria</taxon>
        <taxon>Burkholderiales</taxon>
        <taxon>Comamonadaceae</taxon>
        <taxon>Polaromonas</taxon>
    </lineage>
</organism>